<accession>A0A0R3WZ25</accession>
<protein>
    <submittedName>
        <fullName evidence="1">Copper-containing nitrite reductase</fullName>
    </submittedName>
</protein>
<dbReference type="AlphaFoldDB" id="A0A0R3WZ25"/>
<organism evidence="1">
    <name type="scientific">Hydatigena taeniaeformis</name>
    <name type="common">Feline tapeworm</name>
    <name type="synonym">Taenia taeniaeformis</name>
    <dbReference type="NCBI Taxonomy" id="6205"/>
    <lineage>
        <taxon>Eukaryota</taxon>
        <taxon>Metazoa</taxon>
        <taxon>Spiralia</taxon>
        <taxon>Lophotrochozoa</taxon>
        <taxon>Platyhelminthes</taxon>
        <taxon>Cestoda</taxon>
        <taxon>Eucestoda</taxon>
        <taxon>Cyclophyllidea</taxon>
        <taxon>Taeniidae</taxon>
        <taxon>Hydatigera</taxon>
    </lineage>
</organism>
<name>A0A0R3WZ25_HYDTA</name>
<proteinExistence type="predicted"/>
<sequence length="50" mass="5498">LHALCAQRCHAIPFCRRGRRGAEVTGVSWKGVSAFSTIRHLQDVHVTGPD</sequence>
<evidence type="ECO:0000313" key="1">
    <source>
        <dbReference type="WBParaSite" id="TTAC_0000601501-mRNA-1"/>
    </source>
</evidence>
<reference evidence="1" key="1">
    <citation type="submission" date="2017-02" db="UniProtKB">
        <authorList>
            <consortium name="WormBaseParasite"/>
        </authorList>
    </citation>
    <scope>IDENTIFICATION</scope>
</reference>
<dbReference type="WBParaSite" id="TTAC_0000601501-mRNA-1">
    <property type="protein sequence ID" value="TTAC_0000601501-mRNA-1"/>
    <property type="gene ID" value="TTAC_0000601501"/>
</dbReference>